<dbReference type="InterPro" id="IPR016129">
    <property type="entry name" value="Caspase_his_AS"/>
</dbReference>
<dbReference type="PROSITE" id="PS50208">
    <property type="entry name" value="CASPASE_P20"/>
    <property type="match status" value="1"/>
</dbReference>
<organism>
    <name type="scientific">Branchiostoma floridae</name>
    <name type="common">Florida lancelet</name>
    <name type="synonym">Amphioxus</name>
    <dbReference type="NCBI Taxonomy" id="7739"/>
    <lineage>
        <taxon>Eukaryota</taxon>
        <taxon>Metazoa</taxon>
        <taxon>Chordata</taxon>
        <taxon>Cephalochordata</taxon>
        <taxon>Leptocardii</taxon>
        <taxon>Amphioxiformes</taxon>
        <taxon>Branchiostomatidae</taxon>
        <taxon>Branchiostoma</taxon>
    </lineage>
</organism>
<dbReference type="PROSITE" id="PS50207">
    <property type="entry name" value="CASPASE_P10"/>
    <property type="match status" value="1"/>
</dbReference>
<evidence type="ECO:0000256" key="4">
    <source>
        <dbReference type="ARBA" id="ARBA00022801"/>
    </source>
</evidence>
<evidence type="ECO:0000256" key="6">
    <source>
        <dbReference type="ARBA" id="ARBA00023145"/>
    </source>
</evidence>
<evidence type="ECO:0000259" key="11">
    <source>
        <dbReference type="PROSITE" id="PS50207"/>
    </source>
</evidence>
<proteinExistence type="inferred from homology"/>
<feature type="active site" evidence="7">
    <location>
        <position position="205"/>
    </location>
</feature>
<dbReference type="CDD" id="cd00032">
    <property type="entry name" value="CASc"/>
    <property type="match status" value="1"/>
</dbReference>
<dbReference type="InterPro" id="IPR029030">
    <property type="entry name" value="Caspase-like_dom_sf"/>
</dbReference>
<dbReference type="InterPro" id="IPR002138">
    <property type="entry name" value="Pept_C14_p10"/>
</dbReference>
<dbReference type="GO" id="GO:0007165">
    <property type="term" value="P:signal transduction"/>
    <property type="evidence" value="ECO:0007669"/>
    <property type="project" value="InterPro"/>
</dbReference>
<feature type="domain" description="Caspase family p10" evidence="11">
    <location>
        <begin position="251"/>
        <end position="338"/>
    </location>
</feature>
<dbReference type="GO" id="GO:0006508">
    <property type="term" value="P:proteolysis"/>
    <property type="evidence" value="ECO:0007669"/>
    <property type="project" value="UniProtKB-KW"/>
</dbReference>
<dbReference type="Gene3D" id="1.10.533.10">
    <property type="entry name" value="Death Domain, Fas"/>
    <property type="match status" value="1"/>
</dbReference>
<feature type="compositionally biased region" description="Basic and acidic residues" evidence="9">
    <location>
        <begin position="27"/>
        <end position="39"/>
    </location>
</feature>
<dbReference type="InterPro" id="IPR015917">
    <property type="entry name" value="Pept_C14A"/>
</dbReference>
<protein>
    <submittedName>
        <fullName evidence="13">Uncharacterized protein</fullName>
    </submittedName>
</protein>
<dbReference type="GO" id="GO:0006915">
    <property type="term" value="P:apoptotic process"/>
    <property type="evidence" value="ECO:0007669"/>
    <property type="project" value="UniProtKB-KW"/>
</dbReference>
<gene>
    <name evidence="13" type="ORF">BRAFLDRAFT_105738</name>
</gene>
<evidence type="ECO:0000313" key="13">
    <source>
        <dbReference type="EMBL" id="EEN42751.1"/>
    </source>
</evidence>
<keyword evidence="5" id="KW-0788">Thiol protease</keyword>
<dbReference type="MEROPS" id="C14.006"/>
<accession>C3ZXH2</accession>
<evidence type="ECO:0000256" key="1">
    <source>
        <dbReference type="ARBA" id="ARBA00010134"/>
    </source>
</evidence>
<sequence length="340" mass="38737">MLNRWSNKHGRKATLQALRDALINIDEERTADELEDPPKPRLQKKKKKEAEPEAGGDLVDPADEDDGKIDVKVKTCDDDFWDKIMNEKDPYRMDSNPRGYALILNNTKFTNLRERKGRAIDLSNVKALLEGLSFETHVLEDKKAQRKDHKQKDCCVVVLMSHGEEGVIFGTDNVPVQLDEIFAMFDNNNCSRLKGKPKLFFIQACRGSKVTKDEPDDPGPDVKVNLKREIRNLLHLPEDESDGPLPDGQTTRTDMLCGYATQPGYKSYRNRENGSWFIQAITKVFMEHAKDKSLREMMQNVIEDVSKRTAFCPGTPDHGGKEKAEFDHSLVKPLYFFPGL</sequence>
<dbReference type="Pfam" id="PF00531">
    <property type="entry name" value="Death"/>
    <property type="match status" value="1"/>
</dbReference>
<dbReference type="GO" id="GO:0004197">
    <property type="term" value="F:cysteine-type endopeptidase activity"/>
    <property type="evidence" value="ECO:0007669"/>
    <property type="project" value="InterPro"/>
</dbReference>
<keyword evidence="6" id="KW-0865">Zymogen</keyword>
<dbReference type="FunFam" id="3.40.50.1460:FF:000026">
    <property type="entry name" value="Caspase 2, apoptosis-related cysteine peptidase"/>
    <property type="match status" value="1"/>
</dbReference>
<dbReference type="Pfam" id="PF00656">
    <property type="entry name" value="Peptidase_C14"/>
    <property type="match status" value="1"/>
</dbReference>
<evidence type="ECO:0000256" key="7">
    <source>
        <dbReference type="PIRSR" id="PIRSR038001-1"/>
    </source>
</evidence>
<dbReference type="InterPro" id="IPR002398">
    <property type="entry name" value="Pept_C14"/>
</dbReference>
<evidence type="ECO:0000256" key="5">
    <source>
        <dbReference type="ARBA" id="ARBA00022807"/>
    </source>
</evidence>
<evidence type="ECO:0000256" key="2">
    <source>
        <dbReference type="ARBA" id="ARBA00022670"/>
    </source>
</evidence>
<evidence type="ECO:0000259" key="10">
    <source>
        <dbReference type="PROSITE" id="PS50017"/>
    </source>
</evidence>
<feature type="active site" evidence="7">
    <location>
        <position position="162"/>
    </location>
</feature>
<dbReference type="PROSITE" id="PS50017">
    <property type="entry name" value="DEATH_DOMAIN"/>
    <property type="match status" value="1"/>
</dbReference>
<evidence type="ECO:0000259" key="12">
    <source>
        <dbReference type="PROSITE" id="PS50208"/>
    </source>
</evidence>
<dbReference type="PANTHER" id="PTHR47901:SF8">
    <property type="entry name" value="CASPASE-3"/>
    <property type="match status" value="1"/>
</dbReference>
<keyword evidence="4" id="KW-0378">Hydrolase</keyword>
<dbReference type="InterPro" id="IPR011600">
    <property type="entry name" value="Pept_C14_caspase"/>
</dbReference>
<keyword evidence="3" id="KW-0053">Apoptosis</keyword>
<dbReference type="STRING" id="7739.C3ZXH2"/>
<dbReference type="PROSITE" id="PS01122">
    <property type="entry name" value="CASPASE_CYS"/>
    <property type="match status" value="1"/>
</dbReference>
<feature type="region of interest" description="Disordered" evidence="9">
    <location>
        <begin position="27"/>
        <end position="65"/>
    </location>
</feature>
<dbReference type="SUPFAM" id="SSF47986">
    <property type="entry name" value="DEATH domain"/>
    <property type="match status" value="1"/>
</dbReference>
<dbReference type="SUPFAM" id="SSF52129">
    <property type="entry name" value="Caspase-like"/>
    <property type="match status" value="1"/>
</dbReference>
<dbReference type="SMART" id="SM00115">
    <property type="entry name" value="CASc"/>
    <property type="match status" value="1"/>
</dbReference>
<dbReference type="InterPro" id="IPR011029">
    <property type="entry name" value="DEATH-like_dom_sf"/>
</dbReference>
<feature type="domain" description="Caspase family p20" evidence="12">
    <location>
        <begin position="97"/>
        <end position="209"/>
    </location>
</feature>
<dbReference type="AlphaFoldDB" id="C3ZXH2"/>
<dbReference type="InterPro" id="IPR000488">
    <property type="entry name" value="Death_dom"/>
</dbReference>
<comment type="similarity">
    <text evidence="1 8">Belongs to the peptidase C14A family.</text>
</comment>
<reference evidence="13" key="1">
    <citation type="journal article" date="2008" name="Nature">
        <title>The amphioxus genome and the evolution of the chordate karyotype.</title>
        <authorList>
            <consortium name="US DOE Joint Genome Institute (JGI-PGF)"/>
            <person name="Putnam N.H."/>
            <person name="Butts T."/>
            <person name="Ferrier D.E.K."/>
            <person name="Furlong R.F."/>
            <person name="Hellsten U."/>
            <person name="Kawashima T."/>
            <person name="Robinson-Rechavi M."/>
            <person name="Shoguchi E."/>
            <person name="Terry A."/>
            <person name="Yu J.-K."/>
            <person name="Benito-Gutierrez E.L."/>
            <person name="Dubchak I."/>
            <person name="Garcia-Fernandez J."/>
            <person name="Gibson-Brown J.J."/>
            <person name="Grigoriev I.V."/>
            <person name="Horton A.C."/>
            <person name="de Jong P.J."/>
            <person name="Jurka J."/>
            <person name="Kapitonov V.V."/>
            <person name="Kohara Y."/>
            <person name="Kuroki Y."/>
            <person name="Lindquist E."/>
            <person name="Lucas S."/>
            <person name="Osoegawa K."/>
            <person name="Pennacchio L.A."/>
            <person name="Salamov A.A."/>
            <person name="Satou Y."/>
            <person name="Sauka-Spengler T."/>
            <person name="Schmutz J."/>
            <person name="Shin-I T."/>
            <person name="Toyoda A."/>
            <person name="Bronner-Fraser M."/>
            <person name="Fujiyama A."/>
            <person name="Holland L.Z."/>
            <person name="Holland P.W.H."/>
            <person name="Satoh N."/>
            <person name="Rokhsar D.S."/>
        </authorList>
    </citation>
    <scope>NUCLEOTIDE SEQUENCE [LARGE SCALE GENOMIC DNA]</scope>
    <source>
        <strain evidence="13">S238N-H82</strain>
        <tissue evidence="13">Testes</tissue>
    </source>
</reference>
<dbReference type="PRINTS" id="PR00376">
    <property type="entry name" value="IL1BCENZYME"/>
</dbReference>
<dbReference type="InParanoid" id="C3ZXH2"/>
<evidence type="ECO:0000256" key="9">
    <source>
        <dbReference type="SAM" id="MobiDB-lite"/>
    </source>
</evidence>
<dbReference type="InterPro" id="IPR033139">
    <property type="entry name" value="Caspase_cys_AS"/>
</dbReference>
<keyword evidence="2" id="KW-0645">Protease</keyword>
<dbReference type="PROSITE" id="PS01121">
    <property type="entry name" value="CASPASE_HIS"/>
    <property type="match status" value="1"/>
</dbReference>
<dbReference type="CDD" id="cd01670">
    <property type="entry name" value="Death"/>
    <property type="match status" value="1"/>
</dbReference>
<evidence type="ECO:0000256" key="3">
    <source>
        <dbReference type="ARBA" id="ARBA00022703"/>
    </source>
</evidence>
<dbReference type="eggNOG" id="KOG3573">
    <property type="taxonomic scope" value="Eukaryota"/>
</dbReference>
<dbReference type="InterPro" id="IPR001309">
    <property type="entry name" value="Pept_C14_p20"/>
</dbReference>
<dbReference type="PANTHER" id="PTHR47901">
    <property type="entry name" value="CASPASE RECRUITMENT DOMAIN-CONTAINING PROTEIN 18"/>
    <property type="match status" value="1"/>
</dbReference>
<dbReference type="Gene3D" id="3.40.50.1460">
    <property type="match status" value="1"/>
</dbReference>
<feature type="domain" description="Death" evidence="10">
    <location>
        <begin position="1"/>
        <end position="38"/>
    </location>
</feature>
<dbReference type="EMBL" id="GG666712">
    <property type="protein sequence ID" value="EEN42751.1"/>
    <property type="molecule type" value="Genomic_DNA"/>
</dbReference>
<evidence type="ECO:0000256" key="8">
    <source>
        <dbReference type="RuleBase" id="RU003971"/>
    </source>
</evidence>
<dbReference type="PIRSF" id="PIRSF038001">
    <property type="entry name" value="Caspase_ICE"/>
    <property type="match status" value="1"/>
</dbReference>
<name>C3ZXH2_BRAFL</name>